<reference evidence="2 3" key="1">
    <citation type="submission" date="2006-10" db="EMBL/GenBank/DDBJ databases">
        <title>Complete sequence of chromosome of Pelobacter propionicus DSM 2379.</title>
        <authorList>
            <consortium name="US DOE Joint Genome Institute"/>
            <person name="Copeland A."/>
            <person name="Lucas S."/>
            <person name="Lapidus A."/>
            <person name="Barry K."/>
            <person name="Detter J.C."/>
            <person name="Glavina del Rio T."/>
            <person name="Hammon N."/>
            <person name="Israni S."/>
            <person name="Dalin E."/>
            <person name="Tice H."/>
            <person name="Pitluck S."/>
            <person name="Saunders E."/>
            <person name="Brettin T."/>
            <person name="Bruce D."/>
            <person name="Han C."/>
            <person name="Tapia R."/>
            <person name="Schmutz J."/>
            <person name="Larimer F."/>
            <person name="Land M."/>
            <person name="Hauser L."/>
            <person name="Kyrpides N."/>
            <person name="Kim E."/>
            <person name="Lovley D."/>
            <person name="Richardson P."/>
        </authorList>
    </citation>
    <scope>NUCLEOTIDE SEQUENCE [LARGE SCALE GENOMIC DNA]</scope>
    <source>
        <strain evidence="3">DSM 2379 / NBRC 103807 / OttBd1</strain>
    </source>
</reference>
<evidence type="ECO:0000259" key="1">
    <source>
        <dbReference type="Pfam" id="PF04016"/>
    </source>
</evidence>
<proteinExistence type="predicted"/>
<dbReference type="eggNOG" id="COG2014">
    <property type="taxonomic scope" value="Bacteria"/>
</dbReference>
<dbReference type="AlphaFoldDB" id="A1AQF3"/>
<gene>
    <name evidence="2" type="ordered locus">Ppro_1964</name>
</gene>
<name>A1AQF3_PELPD</name>
<keyword evidence="3" id="KW-1185">Reference proteome</keyword>
<dbReference type="Proteomes" id="UP000006732">
    <property type="component" value="Chromosome"/>
</dbReference>
<evidence type="ECO:0000313" key="2">
    <source>
        <dbReference type="EMBL" id="ABK99573.1"/>
    </source>
</evidence>
<evidence type="ECO:0000313" key="3">
    <source>
        <dbReference type="Proteomes" id="UP000006732"/>
    </source>
</evidence>
<dbReference type="RefSeq" id="WP_011735839.1">
    <property type="nucleotide sequence ID" value="NC_008609.1"/>
</dbReference>
<dbReference type="STRING" id="338966.Ppro_1964"/>
<dbReference type="KEGG" id="ppd:Ppro_1964"/>
<organism evidence="2 3">
    <name type="scientific">Pelobacter propionicus (strain DSM 2379 / NBRC 103807 / OttBd1)</name>
    <dbReference type="NCBI Taxonomy" id="338966"/>
    <lineage>
        <taxon>Bacteria</taxon>
        <taxon>Pseudomonadati</taxon>
        <taxon>Thermodesulfobacteriota</taxon>
        <taxon>Desulfuromonadia</taxon>
        <taxon>Desulfuromonadales</taxon>
        <taxon>Desulfuromonadaceae</taxon>
        <taxon>Pelobacter</taxon>
    </lineage>
</organism>
<dbReference type="SUPFAM" id="SSF159713">
    <property type="entry name" value="Dhaf3308-like"/>
    <property type="match status" value="1"/>
</dbReference>
<dbReference type="Gene3D" id="3.40.50.11590">
    <property type="match status" value="1"/>
</dbReference>
<dbReference type="EMBL" id="CP000482">
    <property type="protein sequence ID" value="ABK99573.1"/>
    <property type="molecule type" value="Genomic_DNA"/>
</dbReference>
<dbReference type="OrthoDB" id="3596at2"/>
<sequence>MDILDRAQKELKRIVAERGLDLAERIAIRSLTPDEAIGTADETFVIKKGKERVIEARFRDSAGQAFTDAPGNWEGTLGELLELDLTENGWRAVFTAGLNAVTSHLGLASGVIHCRDDEPTKCGAEMPELLRQRFKVRRYGMIGLQPAILKEMVDAYGTSGMRIMDLNPDNIGEKREDLIVMDGERDLSKLVEWCQVGLVTGSSVVNGTINEILEQFQAAEKPVIFFGNTISGVAALLGLERICPYGH</sequence>
<dbReference type="Pfam" id="PF04016">
    <property type="entry name" value="DUF364"/>
    <property type="match status" value="1"/>
</dbReference>
<dbReference type="HOGENOM" id="CLU_1136483_0_0_7"/>
<protein>
    <recommendedName>
        <fullName evidence="1">Putative heavy-metal chelation domain-containing protein</fullName>
    </recommendedName>
</protein>
<dbReference type="InterPro" id="IPR007161">
    <property type="entry name" value="DUF364"/>
</dbReference>
<accession>A1AQF3</accession>
<feature type="domain" description="Putative heavy-metal chelation" evidence="1">
    <location>
        <begin position="132"/>
        <end position="229"/>
    </location>
</feature>